<sequence length="64" mass="7256">MISQQNGWAQVQYKGKIAWINSSYITIKESATREKDSSLQQVTVRENATNIRETAALNSNILEK</sequence>
<name>A0A378MBW8_LISGR</name>
<dbReference type="Proteomes" id="UP000254879">
    <property type="component" value="Unassembled WGS sequence"/>
</dbReference>
<protein>
    <submittedName>
        <fullName evidence="1">Bacterial SH3 domain</fullName>
    </submittedName>
</protein>
<evidence type="ECO:0000313" key="2">
    <source>
        <dbReference type="Proteomes" id="UP000254879"/>
    </source>
</evidence>
<organism evidence="1 2">
    <name type="scientific">Listeria grayi</name>
    <name type="common">Listeria murrayi</name>
    <dbReference type="NCBI Taxonomy" id="1641"/>
    <lineage>
        <taxon>Bacteria</taxon>
        <taxon>Bacillati</taxon>
        <taxon>Bacillota</taxon>
        <taxon>Bacilli</taxon>
        <taxon>Bacillales</taxon>
        <taxon>Listeriaceae</taxon>
        <taxon>Listeria</taxon>
    </lineage>
</organism>
<gene>
    <name evidence="1" type="ORF">NCTC10815_00636</name>
</gene>
<dbReference type="Gene3D" id="2.30.30.40">
    <property type="entry name" value="SH3 Domains"/>
    <property type="match status" value="1"/>
</dbReference>
<proteinExistence type="predicted"/>
<dbReference type="EMBL" id="UGPG01000001">
    <property type="protein sequence ID" value="STY43344.1"/>
    <property type="molecule type" value="Genomic_DNA"/>
</dbReference>
<dbReference type="AlphaFoldDB" id="A0A378MBW8"/>
<reference evidence="1 2" key="1">
    <citation type="submission" date="2018-06" db="EMBL/GenBank/DDBJ databases">
        <authorList>
            <consortium name="Pathogen Informatics"/>
            <person name="Doyle S."/>
        </authorList>
    </citation>
    <scope>NUCLEOTIDE SEQUENCE [LARGE SCALE GENOMIC DNA]</scope>
    <source>
        <strain evidence="2">NCTC 10815</strain>
    </source>
</reference>
<accession>A0A378MBW8</accession>
<evidence type="ECO:0000313" key="1">
    <source>
        <dbReference type="EMBL" id="STY43344.1"/>
    </source>
</evidence>